<gene>
    <name evidence="2" type="ORF">ACHHYP_15661</name>
</gene>
<keyword evidence="1" id="KW-0472">Membrane</keyword>
<feature type="transmembrane region" description="Helical" evidence="1">
    <location>
        <begin position="84"/>
        <end position="106"/>
    </location>
</feature>
<feature type="transmembrane region" description="Helical" evidence="1">
    <location>
        <begin position="355"/>
        <end position="377"/>
    </location>
</feature>
<dbReference type="AlphaFoldDB" id="A0A1V9YAG5"/>
<organism evidence="2 3">
    <name type="scientific">Achlya hypogyna</name>
    <name type="common">Oomycete</name>
    <name type="synonym">Protoachlya hypogyna</name>
    <dbReference type="NCBI Taxonomy" id="1202772"/>
    <lineage>
        <taxon>Eukaryota</taxon>
        <taxon>Sar</taxon>
        <taxon>Stramenopiles</taxon>
        <taxon>Oomycota</taxon>
        <taxon>Saprolegniomycetes</taxon>
        <taxon>Saprolegniales</taxon>
        <taxon>Achlyaceae</taxon>
        <taxon>Achlya</taxon>
    </lineage>
</organism>
<evidence type="ECO:0000313" key="2">
    <source>
        <dbReference type="EMBL" id="OQR82684.1"/>
    </source>
</evidence>
<keyword evidence="1" id="KW-0812">Transmembrane</keyword>
<comment type="caution">
    <text evidence="2">The sequence shown here is derived from an EMBL/GenBank/DDBJ whole genome shotgun (WGS) entry which is preliminary data.</text>
</comment>
<sequence length="444" mass="48325">MLRTLLRSPRLSADWTGNYEAKAVVWAEFALDGAMAAASYVVAHSLDRVATGMDLMVPLVLFGLFLSTWQLHTHFHARFVETSFLHYLLLYGVLAGVCSMVLSPIVGPAFGHGLLLTRISILAMYTNVFIVLPETRSRLAIDLVLLSTSISLVLVSLVVDDSAALACYAGALGIETVVQFLWAIKRWCLPPPSTAVVVPVSIDYIAERHGYYVVAVLSQSSLGVLFESATLAPPIRQFHMSVHLSVLLLFTMAMFYFAIQPPRELHAMRRSAVHGVFFVAIHYLLLPTLLVLGVATKRAMNAAVIDSQPLPPAAVWLLFGAISGAMVAMLLLRLAHYGGRGPLDTDSPSVRRIKAYWWVPIGVSTLLPLGVALLLNVSRGADPITALAAAAALLLLWVFAETSVMHWIVAGPLRVGESNETDPLLEGQLPRTRGRTCSFFSEDD</sequence>
<feature type="transmembrane region" description="Helical" evidence="1">
    <location>
        <begin position="55"/>
        <end position="72"/>
    </location>
</feature>
<evidence type="ECO:0000256" key="1">
    <source>
        <dbReference type="SAM" id="Phobius"/>
    </source>
</evidence>
<evidence type="ECO:0000313" key="3">
    <source>
        <dbReference type="Proteomes" id="UP000243579"/>
    </source>
</evidence>
<protein>
    <recommendedName>
        <fullName evidence="4">Transmembrane protein</fullName>
    </recommendedName>
</protein>
<dbReference type="PANTHER" id="PTHR36840:SF1">
    <property type="entry name" value="BLL5714 PROTEIN"/>
    <property type="match status" value="1"/>
</dbReference>
<dbReference type="InterPro" id="IPR010640">
    <property type="entry name" value="Low_temperature_requirement_A"/>
</dbReference>
<feature type="transmembrane region" description="Helical" evidence="1">
    <location>
        <begin position="163"/>
        <end position="184"/>
    </location>
</feature>
<feature type="transmembrane region" description="Helical" evidence="1">
    <location>
        <begin position="271"/>
        <end position="293"/>
    </location>
</feature>
<name>A0A1V9YAG5_ACHHY</name>
<reference evidence="2 3" key="1">
    <citation type="journal article" date="2014" name="Genome Biol. Evol.">
        <title>The secreted proteins of Achlya hypogyna and Thraustotheca clavata identify the ancestral oomycete secretome and reveal gene acquisitions by horizontal gene transfer.</title>
        <authorList>
            <person name="Misner I."/>
            <person name="Blouin N."/>
            <person name="Leonard G."/>
            <person name="Richards T.A."/>
            <person name="Lane C.E."/>
        </authorList>
    </citation>
    <scope>NUCLEOTIDE SEQUENCE [LARGE SCALE GENOMIC DNA]</scope>
    <source>
        <strain evidence="2 3">ATCC 48635</strain>
    </source>
</reference>
<keyword evidence="1" id="KW-1133">Transmembrane helix</keyword>
<feature type="transmembrane region" description="Helical" evidence="1">
    <location>
        <begin position="211"/>
        <end position="232"/>
    </location>
</feature>
<dbReference type="PANTHER" id="PTHR36840">
    <property type="entry name" value="BLL5714 PROTEIN"/>
    <property type="match status" value="1"/>
</dbReference>
<dbReference type="Proteomes" id="UP000243579">
    <property type="component" value="Unassembled WGS sequence"/>
</dbReference>
<evidence type="ECO:0008006" key="4">
    <source>
        <dbReference type="Google" id="ProtNLM"/>
    </source>
</evidence>
<accession>A0A1V9YAG5</accession>
<feature type="transmembrane region" description="Helical" evidence="1">
    <location>
        <begin position="112"/>
        <end position="132"/>
    </location>
</feature>
<keyword evidence="3" id="KW-1185">Reference proteome</keyword>
<feature type="transmembrane region" description="Helical" evidence="1">
    <location>
        <begin position="383"/>
        <end position="400"/>
    </location>
</feature>
<feature type="transmembrane region" description="Helical" evidence="1">
    <location>
        <begin position="238"/>
        <end position="259"/>
    </location>
</feature>
<dbReference type="OrthoDB" id="191995at2759"/>
<proteinExistence type="predicted"/>
<dbReference type="Pfam" id="PF06772">
    <property type="entry name" value="LtrA"/>
    <property type="match status" value="1"/>
</dbReference>
<feature type="transmembrane region" description="Helical" evidence="1">
    <location>
        <begin position="139"/>
        <end position="157"/>
    </location>
</feature>
<dbReference type="EMBL" id="JNBR01002425">
    <property type="protein sequence ID" value="OQR82684.1"/>
    <property type="molecule type" value="Genomic_DNA"/>
</dbReference>
<feature type="transmembrane region" description="Helical" evidence="1">
    <location>
        <begin position="313"/>
        <end position="334"/>
    </location>
</feature>